<keyword evidence="1" id="KW-1133">Transmembrane helix</keyword>
<reference evidence="2" key="1">
    <citation type="journal article" date="2016" name="Nat. Genet.">
        <title>A high-quality carrot genome assembly provides new insights into carotenoid accumulation and asterid genome evolution.</title>
        <authorList>
            <person name="Iorizzo M."/>
            <person name="Ellison S."/>
            <person name="Senalik D."/>
            <person name="Zeng P."/>
            <person name="Satapoomin P."/>
            <person name="Huang J."/>
            <person name="Bowman M."/>
            <person name="Iovene M."/>
            <person name="Sanseverino W."/>
            <person name="Cavagnaro P."/>
            <person name="Yildiz M."/>
            <person name="Macko-Podgorni A."/>
            <person name="Moranska E."/>
            <person name="Grzebelus E."/>
            <person name="Grzebelus D."/>
            <person name="Ashrafi H."/>
            <person name="Zheng Z."/>
            <person name="Cheng S."/>
            <person name="Spooner D."/>
            <person name="Van Deynze A."/>
            <person name="Simon P."/>
        </authorList>
    </citation>
    <scope>NUCLEOTIDE SEQUENCE</scope>
    <source>
        <tissue evidence="2">Leaf</tissue>
    </source>
</reference>
<reference evidence="2" key="2">
    <citation type="submission" date="2022-03" db="EMBL/GenBank/DDBJ databases">
        <title>Draft title - Genomic analysis of global carrot germplasm unveils the trajectory of domestication and the origin of high carotenoid orange carrot.</title>
        <authorList>
            <person name="Iorizzo M."/>
            <person name="Ellison S."/>
            <person name="Senalik D."/>
            <person name="Macko-Podgorni A."/>
            <person name="Grzebelus D."/>
            <person name="Bostan H."/>
            <person name="Rolling W."/>
            <person name="Curaba J."/>
            <person name="Simon P."/>
        </authorList>
    </citation>
    <scope>NUCLEOTIDE SEQUENCE</scope>
    <source>
        <tissue evidence="2">Leaf</tissue>
    </source>
</reference>
<organism evidence="2 3">
    <name type="scientific">Daucus carota subsp. sativus</name>
    <name type="common">Carrot</name>
    <dbReference type="NCBI Taxonomy" id="79200"/>
    <lineage>
        <taxon>Eukaryota</taxon>
        <taxon>Viridiplantae</taxon>
        <taxon>Streptophyta</taxon>
        <taxon>Embryophyta</taxon>
        <taxon>Tracheophyta</taxon>
        <taxon>Spermatophyta</taxon>
        <taxon>Magnoliopsida</taxon>
        <taxon>eudicotyledons</taxon>
        <taxon>Gunneridae</taxon>
        <taxon>Pentapetalae</taxon>
        <taxon>asterids</taxon>
        <taxon>campanulids</taxon>
        <taxon>Apiales</taxon>
        <taxon>Apiaceae</taxon>
        <taxon>Apioideae</taxon>
        <taxon>Scandiceae</taxon>
        <taxon>Daucinae</taxon>
        <taxon>Daucus</taxon>
        <taxon>Daucus sect. Daucus</taxon>
    </lineage>
</organism>
<proteinExistence type="predicted"/>
<accession>A0AAF1B512</accession>
<evidence type="ECO:0000256" key="1">
    <source>
        <dbReference type="SAM" id="Phobius"/>
    </source>
</evidence>
<dbReference type="EMBL" id="CP093348">
    <property type="protein sequence ID" value="WOH06425.1"/>
    <property type="molecule type" value="Genomic_DNA"/>
</dbReference>
<keyword evidence="3" id="KW-1185">Reference proteome</keyword>
<feature type="transmembrane region" description="Helical" evidence="1">
    <location>
        <begin position="125"/>
        <end position="146"/>
    </location>
</feature>
<keyword evidence="1" id="KW-0472">Membrane</keyword>
<protein>
    <submittedName>
        <fullName evidence="2">Uncharacterized protein</fullName>
    </submittedName>
</protein>
<gene>
    <name evidence="2" type="ORF">DCAR_0625852</name>
</gene>
<sequence length="160" mass="17868">MGVYYESLNLTFSYHASAGNIVPVGNYTIPGFHQGINKETDRNAYVVTTPGNSWQQISKSESSASHVIIFRVDLGSAVKFRELFSKAKSKTRKIMAWADVEVDPVSGKKTSEKAIKLKHMIEHHVSGGVTFVFAFMIIVTILTPYWCFLFLGCVCRVFGH</sequence>
<keyword evidence="1" id="KW-0812">Transmembrane</keyword>
<evidence type="ECO:0000313" key="2">
    <source>
        <dbReference type="EMBL" id="WOH06425.1"/>
    </source>
</evidence>
<dbReference type="Proteomes" id="UP000077755">
    <property type="component" value="Chromosome 6"/>
</dbReference>
<name>A0AAF1B512_DAUCS</name>
<dbReference type="AlphaFoldDB" id="A0AAF1B512"/>
<evidence type="ECO:0000313" key="3">
    <source>
        <dbReference type="Proteomes" id="UP000077755"/>
    </source>
</evidence>